<name>A0A0V0Y5P6_TRIPS</name>
<gene>
    <name evidence="1" type="ORF">T4E_6505</name>
</gene>
<dbReference type="AlphaFoldDB" id="A0A0V0Y5P6"/>
<evidence type="ECO:0000313" key="1">
    <source>
        <dbReference type="EMBL" id="KRX95758.1"/>
    </source>
</evidence>
<reference evidence="1 2" key="1">
    <citation type="submission" date="2015-01" db="EMBL/GenBank/DDBJ databases">
        <title>Evolution of Trichinella species and genotypes.</title>
        <authorList>
            <person name="Korhonen P.K."/>
            <person name="Edoardo P."/>
            <person name="Giuseppe L.R."/>
            <person name="Gasser R.B."/>
        </authorList>
    </citation>
    <scope>NUCLEOTIDE SEQUENCE [LARGE SCALE GENOMIC DNA]</scope>
    <source>
        <strain evidence="1">ISS141</strain>
    </source>
</reference>
<comment type="caution">
    <text evidence="1">The sequence shown here is derived from an EMBL/GenBank/DDBJ whole genome shotgun (WGS) entry which is preliminary data.</text>
</comment>
<sequence>MSVSFYIATLQFIDRKKAIFEINFLFPGKSEVHFKLSERLNQKFAFALENQKERKQPWR</sequence>
<proteinExistence type="predicted"/>
<organism evidence="1 2">
    <name type="scientific">Trichinella pseudospiralis</name>
    <name type="common">Parasitic roundworm</name>
    <dbReference type="NCBI Taxonomy" id="6337"/>
    <lineage>
        <taxon>Eukaryota</taxon>
        <taxon>Metazoa</taxon>
        <taxon>Ecdysozoa</taxon>
        <taxon>Nematoda</taxon>
        <taxon>Enoplea</taxon>
        <taxon>Dorylaimia</taxon>
        <taxon>Trichinellida</taxon>
        <taxon>Trichinellidae</taxon>
        <taxon>Trichinella</taxon>
    </lineage>
</organism>
<protein>
    <submittedName>
        <fullName evidence="1">Uncharacterized protein</fullName>
    </submittedName>
</protein>
<dbReference type="Proteomes" id="UP000054815">
    <property type="component" value="Unassembled WGS sequence"/>
</dbReference>
<accession>A0A0V0Y5P6</accession>
<dbReference type="EMBL" id="JYDU01000052">
    <property type="protein sequence ID" value="KRX95758.1"/>
    <property type="molecule type" value="Genomic_DNA"/>
</dbReference>
<evidence type="ECO:0000313" key="2">
    <source>
        <dbReference type="Proteomes" id="UP000054815"/>
    </source>
</evidence>